<feature type="domain" description="Glycosyltransferase 2-like" evidence="6">
    <location>
        <begin position="4"/>
        <end position="96"/>
    </location>
</feature>
<proteinExistence type="predicted"/>
<dbReference type="GO" id="GO:0005886">
    <property type="term" value="C:plasma membrane"/>
    <property type="evidence" value="ECO:0007669"/>
    <property type="project" value="UniProtKB-SubCell"/>
</dbReference>
<accession>F2B0W7</accession>
<dbReference type="PANTHER" id="PTHR43646:SF2">
    <property type="entry name" value="GLYCOSYLTRANSFERASE 2-LIKE DOMAIN-CONTAINING PROTEIN"/>
    <property type="match status" value="1"/>
</dbReference>
<evidence type="ECO:0000313" key="7">
    <source>
        <dbReference type="EMBL" id="EGF24428.1"/>
    </source>
</evidence>
<dbReference type="CDD" id="cd02522">
    <property type="entry name" value="GT_2_like_a"/>
    <property type="match status" value="1"/>
</dbReference>
<dbReference type="InterPro" id="IPR001173">
    <property type="entry name" value="Glyco_trans_2-like"/>
</dbReference>
<evidence type="ECO:0000256" key="3">
    <source>
        <dbReference type="ARBA" id="ARBA00022676"/>
    </source>
</evidence>
<dbReference type="InterPro" id="IPR029044">
    <property type="entry name" value="Nucleotide-diphossugar_trans"/>
</dbReference>
<keyword evidence="2" id="KW-1003">Cell membrane</keyword>
<dbReference type="Proteomes" id="UP000006222">
    <property type="component" value="Unassembled WGS sequence"/>
</dbReference>
<protein>
    <submittedName>
        <fullName evidence="7">Glycosyl transferase, group 2 family protein</fullName>
    </submittedName>
</protein>
<dbReference type="Gene3D" id="3.90.550.10">
    <property type="entry name" value="Spore Coat Polysaccharide Biosynthesis Protein SpsA, Chain A"/>
    <property type="match status" value="1"/>
</dbReference>
<evidence type="ECO:0000256" key="2">
    <source>
        <dbReference type="ARBA" id="ARBA00022475"/>
    </source>
</evidence>
<evidence type="ECO:0000259" key="6">
    <source>
        <dbReference type="Pfam" id="PF00535"/>
    </source>
</evidence>
<dbReference type="PATRIC" id="fig|991778.3.peg.5967"/>
<name>F2B0W7_RHOBT</name>
<dbReference type="RefSeq" id="WP_007329527.1">
    <property type="nucleotide sequence ID" value="NZ_AFAR01000289.1"/>
</dbReference>
<dbReference type="NCBIfam" id="TIGR04283">
    <property type="entry name" value="glyco_like_mftF"/>
    <property type="match status" value="1"/>
</dbReference>
<evidence type="ECO:0000256" key="1">
    <source>
        <dbReference type="ARBA" id="ARBA00004236"/>
    </source>
</evidence>
<dbReference type="GO" id="GO:0016757">
    <property type="term" value="F:glycosyltransferase activity"/>
    <property type="evidence" value="ECO:0007669"/>
    <property type="project" value="UniProtKB-KW"/>
</dbReference>
<dbReference type="SUPFAM" id="SSF53448">
    <property type="entry name" value="Nucleotide-diphospho-sugar transferases"/>
    <property type="match status" value="1"/>
</dbReference>
<evidence type="ECO:0000256" key="5">
    <source>
        <dbReference type="ARBA" id="ARBA00023136"/>
    </source>
</evidence>
<keyword evidence="4 7" id="KW-0808">Transferase</keyword>
<dbReference type="EMBL" id="AFAR01000289">
    <property type="protein sequence ID" value="EGF24428.1"/>
    <property type="molecule type" value="Genomic_DNA"/>
</dbReference>
<comment type="subcellular location">
    <subcellularLocation>
        <location evidence="1">Cell membrane</location>
    </subcellularLocation>
</comment>
<sequence>MKVSIIVPTWNEAANIEACIDSALRCGAAEVVVSDGGSSDRTLEIVESLSDPRVRCICAPSGRGVQLRAAAELATGEMLLFLHADNRLPTDALEQLRTAGWPAWGGFRQHIDADGWRYRWLEWGNAWRARARSNVFGDQAMFVRRDVYQQVGGFAAVSLMEDVKLSAELRKITPAMVLAGPVRVDARRWQQRGVVRQTLMNWRIQRAFSQGASPDDLRRIYDR</sequence>
<dbReference type="InterPro" id="IPR026461">
    <property type="entry name" value="Trfase_2_rSAM/seldom_assoc"/>
</dbReference>
<dbReference type="AlphaFoldDB" id="F2B0W7"/>
<evidence type="ECO:0000256" key="4">
    <source>
        <dbReference type="ARBA" id="ARBA00022679"/>
    </source>
</evidence>
<organism evidence="7 8">
    <name type="scientific">Rhodopirellula baltica WH47</name>
    <dbReference type="NCBI Taxonomy" id="991778"/>
    <lineage>
        <taxon>Bacteria</taxon>
        <taxon>Pseudomonadati</taxon>
        <taxon>Planctomycetota</taxon>
        <taxon>Planctomycetia</taxon>
        <taxon>Pirellulales</taxon>
        <taxon>Pirellulaceae</taxon>
        <taxon>Rhodopirellula</taxon>
    </lineage>
</organism>
<dbReference type="Pfam" id="PF00535">
    <property type="entry name" value="Glycos_transf_2"/>
    <property type="match status" value="1"/>
</dbReference>
<dbReference type="PANTHER" id="PTHR43646">
    <property type="entry name" value="GLYCOSYLTRANSFERASE"/>
    <property type="match status" value="1"/>
</dbReference>
<gene>
    <name evidence="7" type="ORF">RBWH47_05037</name>
</gene>
<reference evidence="7 8" key="1">
    <citation type="journal article" date="2013" name="Mar. Genomics">
        <title>Expression of sulfatases in Rhodopirellula baltica and the diversity of sulfatases in the genus Rhodopirellula.</title>
        <authorList>
            <person name="Wegner C.E."/>
            <person name="Richter-Heitmann T."/>
            <person name="Klindworth A."/>
            <person name="Klockow C."/>
            <person name="Richter M."/>
            <person name="Achstetter T."/>
            <person name="Glockner F.O."/>
            <person name="Harder J."/>
        </authorList>
    </citation>
    <scope>NUCLEOTIDE SEQUENCE [LARGE SCALE GENOMIC DNA]</scope>
    <source>
        <strain evidence="7 8">WH47</strain>
    </source>
</reference>
<keyword evidence="3" id="KW-0328">Glycosyltransferase</keyword>
<keyword evidence="5" id="KW-0472">Membrane</keyword>
<evidence type="ECO:0000313" key="8">
    <source>
        <dbReference type="Proteomes" id="UP000006222"/>
    </source>
</evidence>
<comment type="caution">
    <text evidence="7">The sequence shown here is derived from an EMBL/GenBank/DDBJ whole genome shotgun (WGS) entry which is preliminary data.</text>
</comment>